<proteinExistence type="predicted"/>
<dbReference type="AlphaFoldDB" id="A0A8H8S740"/>
<dbReference type="OrthoDB" id="3862662at2759"/>
<dbReference type="Proteomes" id="UP000443090">
    <property type="component" value="Unassembled WGS sequence"/>
</dbReference>
<dbReference type="GO" id="GO:0000981">
    <property type="term" value="F:DNA-binding transcription factor activity, RNA polymerase II-specific"/>
    <property type="evidence" value="ECO:0007669"/>
    <property type="project" value="InterPro"/>
</dbReference>
<evidence type="ECO:0000256" key="2">
    <source>
        <dbReference type="ARBA" id="ARBA00022723"/>
    </source>
</evidence>
<evidence type="ECO:0000256" key="3">
    <source>
        <dbReference type="ARBA" id="ARBA00023015"/>
    </source>
</evidence>
<feature type="domain" description="Xylanolytic transcriptional activator regulatory" evidence="6">
    <location>
        <begin position="118"/>
        <end position="378"/>
    </location>
</feature>
<evidence type="ECO:0000313" key="8">
    <source>
        <dbReference type="Proteomes" id="UP000443090"/>
    </source>
</evidence>
<accession>A0A8H8S740</accession>
<dbReference type="GO" id="GO:0003677">
    <property type="term" value="F:DNA binding"/>
    <property type="evidence" value="ECO:0007669"/>
    <property type="project" value="InterPro"/>
</dbReference>
<comment type="subcellular location">
    <subcellularLocation>
        <location evidence="1">Nucleus</location>
    </subcellularLocation>
</comment>
<dbReference type="Pfam" id="PF04082">
    <property type="entry name" value="Fungal_trans"/>
    <property type="match status" value="1"/>
</dbReference>
<dbReference type="GO" id="GO:0005634">
    <property type="term" value="C:nucleus"/>
    <property type="evidence" value="ECO:0007669"/>
    <property type="project" value="UniProtKB-SubCell"/>
</dbReference>
<dbReference type="GO" id="GO:0006351">
    <property type="term" value="P:DNA-templated transcription"/>
    <property type="evidence" value="ECO:0007669"/>
    <property type="project" value="InterPro"/>
</dbReference>
<evidence type="ECO:0000259" key="6">
    <source>
        <dbReference type="Pfam" id="PF04082"/>
    </source>
</evidence>
<reference evidence="7 8" key="1">
    <citation type="submission" date="2018-05" db="EMBL/GenBank/DDBJ databases">
        <title>Genome sequencing and assembly of the regulated plant pathogen Lachnellula willkommii and related sister species for the development of diagnostic species identification markers.</title>
        <authorList>
            <person name="Giroux E."/>
            <person name="Bilodeau G."/>
        </authorList>
    </citation>
    <scope>NUCLEOTIDE SEQUENCE [LARGE SCALE GENOMIC DNA]</scope>
    <source>
        <strain evidence="7 8">CBS 160.35</strain>
    </source>
</reference>
<evidence type="ECO:0000313" key="7">
    <source>
        <dbReference type="EMBL" id="TVY46788.1"/>
    </source>
</evidence>
<name>A0A8H8S740_9HELO</name>
<evidence type="ECO:0000256" key="5">
    <source>
        <dbReference type="ARBA" id="ARBA00023242"/>
    </source>
</evidence>
<dbReference type="InterPro" id="IPR007219">
    <property type="entry name" value="XnlR_reg_dom"/>
</dbReference>
<organism evidence="7 8">
    <name type="scientific">Lachnellula occidentalis</name>
    <dbReference type="NCBI Taxonomy" id="215460"/>
    <lineage>
        <taxon>Eukaryota</taxon>
        <taxon>Fungi</taxon>
        <taxon>Dikarya</taxon>
        <taxon>Ascomycota</taxon>
        <taxon>Pezizomycotina</taxon>
        <taxon>Leotiomycetes</taxon>
        <taxon>Helotiales</taxon>
        <taxon>Lachnaceae</taxon>
        <taxon>Lachnellula</taxon>
    </lineage>
</organism>
<comment type="caution">
    <text evidence="7">The sequence shown here is derived from an EMBL/GenBank/DDBJ whole genome shotgun (WGS) entry which is preliminary data.</text>
</comment>
<keyword evidence="4" id="KW-0804">Transcription</keyword>
<dbReference type="EMBL" id="QGMI01000128">
    <property type="protein sequence ID" value="TVY46788.1"/>
    <property type="molecule type" value="Genomic_DNA"/>
</dbReference>
<dbReference type="PANTHER" id="PTHR47338:SF20">
    <property type="entry name" value="ZN(II)2CYS6 TRANSCRIPTION FACTOR (EUROFUNG)"/>
    <property type="match status" value="1"/>
</dbReference>
<dbReference type="CDD" id="cd12148">
    <property type="entry name" value="fungal_TF_MHR"/>
    <property type="match status" value="1"/>
</dbReference>
<dbReference type="GO" id="GO:0008270">
    <property type="term" value="F:zinc ion binding"/>
    <property type="evidence" value="ECO:0007669"/>
    <property type="project" value="InterPro"/>
</dbReference>
<dbReference type="PANTHER" id="PTHR47338">
    <property type="entry name" value="ZN(II)2CYS6 TRANSCRIPTION FACTOR (EUROFUNG)-RELATED"/>
    <property type="match status" value="1"/>
</dbReference>
<dbReference type="InterPro" id="IPR050815">
    <property type="entry name" value="TF_fung"/>
</dbReference>
<evidence type="ECO:0000256" key="1">
    <source>
        <dbReference type="ARBA" id="ARBA00004123"/>
    </source>
</evidence>
<gene>
    <name evidence="7" type="ORF">LOCC1_G002115</name>
</gene>
<keyword evidence="2" id="KW-0479">Metal-binding</keyword>
<evidence type="ECO:0000256" key="4">
    <source>
        <dbReference type="ARBA" id="ARBA00023163"/>
    </source>
</evidence>
<keyword evidence="3" id="KW-0805">Transcription regulation</keyword>
<keyword evidence="8" id="KW-1185">Reference proteome</keyword>
<protein>
    <recommendedName>
        <fullName evidence="6">Xylanolytic transcriptional activator regulatory domain-containing protein</fullName>
    </recommendedName>
</protein>
<sequence length="553" mass="63026">MRINYKNGRSMILLQDYTWLHAKAHFLRLAMFETTFENLRRTEFTTRFEYFKTHANPAHTGLDSIHASVSTPEDASSSSQHDRGFYVSSPASQLDRSVEESERDVFSQSILNDLCNAWFERYHPWFPILHRLSVIGTIEDTVPLEASLLYIVLKAIIAVTLPHWSLSNPISRETRSRISEKFRKQVIIQAISNLSLPSLQAVLIVTTIDYGAGRLSEFWNLVALCKRMGIQLGLRDLVANKFDNSNKLSTLPPRMIPVPTSLIEQEEKIRAYWMTEVLDSMSSLGAGWNLSLSLPESELWFPCNEAVWAFPEKTTSFSSFDDSEVSSAFSVYLNLVTHQLYQVHLFLQQSYDATSAIDRARWQSQCISVDEALDKWRNSNLETNYLGHDSTVVLSAVTFNAAIIALYQRLALPPKGLAEVHGPWYHAIQRCLNACDEMSTVIRAVNDADLENMSPHMIFCIFVAARFYLVHAKVLSVEIPRSLDLLIYGLKTCGQRWYFARRLERVLHTAIAEKQVPVVMSALPQQFYDLQYSSLDIDHALSVWAEDCRPPSV</sequence>
<keyword evidence="5" id="KW-0539">Nucleus</keyword>